<feature type="domain" description="Cobalamin synthesis G N-terminal" evidence="9">
    <location>
        <begin position="37"/>
        <end position="116"/>
    </location>
</feature>
<feature type="domain" description="Tetrapyrrole methylase" evidence="7">
    <location>
        <begin position="337"/>
        <end position="541"/>
    </location>
</feature>
<dbReference type="InterPro" id="IPR036518">
    <property type="entry name" value="CobE/GbiG_C_sf"/>
</dbReference>
<accession>A0ABM7FLV2</accession>
<keyword evidence="5" id="KW-0949">S-adenosyl-L-methionine</keyword>
<evidence type="ECO:0000259" key="7">
    <source>
        <dbReference type="Pfam" id="PF00590"/>
    </source>
</evidence>
<dbReference type="Pfam" id="PF11760">
    <property type="entry name" value="CbiG_N"/>
    <property type="match status" value="1"/>
</dbReference>
<dbReference type="Gene3D" id="3.30.950.10">
    <property type="entry name" value="Methyltransferase, Cobalt-precorrin-4 Transmethylase, Domain 2"/>
    <property type="match status" value="1"/>
</dbReference>
<name>A0ABM7FLV2_9ACTN</name>
<keyword evidence="2" id="KW-0169">Cobalamin biosynthesis</keyword>
<evidence type="ECO:0000256" key="6">
    <source>
        <dbReference type="SAM" id="MobiDB-lite"/>
    </source>
</evidence>
<dbReference type="InterPro" id="IPR014776">
    <property type="entry name" value="4pyrrole_Mease_sub2"/>
</dbReference>
<reference evidence="10 11" key="1">
    <citation type="journal article" date="2010" name="ChemBioChem">
        <title>Cloning and characterization of the biosynthetic gene cluster of 16-membered macrolide antibiotic FD-891: involvement of a dual functional cytochrome P450 monooxygenase catalyzing epoxidation and hydroxylation.</title>
        <authorList>
            <person name="Kudo F."/>
            <person name="Motegi A."/>
            <person name="Mizoue K."/>
            <person name="Eguchi T."/>
        </authorList>
    </citation>
    <scope>NUCLEOTIDE SEQUENCE [LARGE SCALE GENOMIC DNA]</scope>
    <source>
        <strain evidence="10 11">A-8890</strain>
    </source>
</reference>
<evidence type="ECO:0000256" key="3">
    <source>
        <dbReference type="ARBA" id="ARBA00022603"/>
    </source>
</evidence>
<dbReference type="InterPro" id="IPR014777">
    <property type="entry name" value="4pyrrole_Mease_sub1"/>
</dbReference>
<organism evidence="10 11">
    <name type="scientific">Streptomyces graminofaciens</name>
    <dbReference type="NCBI Taxonomy" id="68212"/>
    <lineage>
        <taxon>Bacteria</taxon>
        <taxon>Bacillati</taxon>
        <taxon>Actinomycetota</taxon>
        <taxon>Actinomycetes</taxon>
        <taxon>Kitasatosporales</taxon>
        <taxon>Streptomycetaceae</taxon>
        <taxon>Streptomyces</taxon>
    </lineage>
</organism>
<dbReference type="PANTHER" id="PTHR47036">
    <property type="entry name" value="COBALT-FACTOR III C(17)-METHYLTRANSFERASE-RELATED"/>
    <property type="match status" value="1"/>
</dbReference>
<evidence type="ECO:0000259" key="8">
    <source>
        <dbReference type="Pfam" id="PF01890"/>
    </source>
</evidence>
<gene>
    <name evidence="10" type="ORF">SGFS_088270</name>
</gene>
<evidence type="ECO:0000256" key="1">
    <source>
        <dbReference type="ARBA" id="ARBA00004953"/>
    </source>
</evidence>
<dbReference type="SUPFAM" id="SSF159672">
    <property type="entry name" value="CbiG N-terminal domain-like"/>
    <property type="match status" value="1"/>
</dbReference>
<proteinExistence type="predicted"/>
<dbReference type="NCBIfam" id="TIGR01466">
    <property type="entry name" value="cobJ_cbiH"/>
    <property type="match status" value="1"/>
</dbReference>
<dbReference type="Pfam" id="PF00590">
    <property type="entry name" value="TP_methylase"/>
    <property type="match status" value="1"/>
</dbReference>
<feature type="domain" description="CobE/GbiG C-terminal" evidence="8">
    <location>
        <begin position="207"/>
        <end position="328"/>
    </location>
</feature>
<sequence>MIGLISATAAGAVAAQRLASAWPERTRVYAGPVRDAVVRAFGECDQLVCFLATGATVRLLAPLLGDKASDPGVVCVDEGGRFAVSLVGGHGGGANELAREVGELLGAEPVVTTATDAVGVPGLDTLGFPVEGDVAGVSRAVLDGEAVELDLEFGWPLPALPSNVRRPAPDAVRTPSRRSQESAPVIRVTDRAVEPAEGEVLLRPPSLVVGVGASKGAPLDEVLGLIEETLRDAGLSPESLAEIATVDAKAGEPGIVEAAERLGVPLVTHSAEELAEVDVPNPSDAPLAAVGTPSVAEAAALVRGGELLVPKRKSERTDGQPAMATCAVVRRPARGRLAVVGLGPGARDLLTPRAKAELARASVLVGLDQYVDQIRDLLRPGTRILESGLGAEEERARTAVAEARKGQAVALIGSGDAGVYAMASPALAEASDDIDVIGVPGVTAALAAAAILGAPLGHDHVSISLSDLHTPWEVIERRVRAAAEADIVVTFYNPRSRGRDWQLPKALGILAEHREPSTPVGVVRQASRPDESARVTTLGSLDPATVDMMTVVTVGNTATRQIAGRMVTPRGYRWQEDPR</sequence>
<evidence type="ECO:0000256" key="5">
    <source>
        <dbReference type="ARBA" id="ARBA00022691"/>
    </source>
</evidence>
<dbReference type="InterPro" id="IPR006363">
    <property type="entry name" value="Cbl_synth_CobJ/CibH_dom"/>
</dbReference>
<evidence type="ECO:0000256" key="4">
    <source>
        <dbReference type="ARBA" id="ARBA00022679"/>
    </source>
</evidence>
<feature type="region of interest" description="Disordered" evidence="6">
    <location>
        <begin position="166"/>
        <end position="185"/>
    </location>
</feature>
<protein>
    <submittedName>
        <fullName evidence="10">Precorrin-3B C(17)-methyltransferase</fullName>
    </submittedName>
</protein>
<dbReference type="EMBL" id="AP018448">
    <property type="protein sequence ID" value="BBC37533.1"/>
    <property type="molecule type" value="Genomic_DNA"/>
</dbReference>
<dbReference type="InterPro" id="IPR038029">
    <property type="entry name" value="GbiG_N_sf"/>
</dbReference>
<reference evidence="10 11" key="2">
    <citation type="journal article" date="2023" name="ChemBioChem">
        <title>Acyltransferase Domain Exchange between Two Independent Type I Polyketide Synthases in the Same Producer Strain of Macrolide Antibiotics.</title>
        <authorList>
            <person name="Kudo F."/>
            <person name="Kishikawa K."/>
            <person name="Tsuboi K."/>
            <person name="Kido T."/>
            <person name="Usui T."/>
            <person name="Hashimoto J."/>
            <person name="Shin-Ya K."/>
            <person name="Miyanaga A."/>
            <person name="Eguchi T."/>
        </authorList>
    </citation>
    <scope>NUCLEOTIDE SEQUENCE [LARGE SCALE GENOMIC DNA]</scope>
    <source>
        <strain evidence="10 11">A-8890</strain>
    </source>
</reference>
<evidence type="ECO:0000259" key="9">
    <source>
        <dbReference type="Pfam" id="PF11760"/>
    </source>
</evidence>
<dbReference type="SUPFAM" id="SSF159664">
    <property type="entry name" value="CobE/GbiG C-terminal domain-like"/>
    <property type="match status" value="1"/>
</dbReference>
<dbReference type="InterPro" id="IPR002750">
    <property type="entry name" value="CobE/GbiG_C"/>
</dbReference>
<keyword evidence="4" id="KW-0808">Transferase</keyword>
<evidence type="ECO:0000313" key="11">
    <source>
        <dbReference type="Proteomes" id="UP001321542"/>
    </source>
</evidence>
<dbReference type="PANTHER" id="PTHR47036:SF1">
    <property type="entry name" value="COBALT-FACTOR III C(17)-METHYLTRANSFERASE-RELATED"/>
    <property type="match status" value="1"/>
</dbReference>
<dbReference type="CDD" id="cd11646">
    <property type="entry name" value="Precorrin_3B_C17_MT"/>
    <property type="match status" value="1"/>
</dbReference>
<dbReference type="RefSeq" id="WP_286257837.1">
    <property type="nucleotide sequence ID" value="NZ_AP018448.1"/>
</dbReference>
<comment type="pathway">
    <text evidence="1">Cofactor biosynthesis; adenosylcobalamin biosynthesis.</text>
</comment>
<evidence type="ECO:0000313" key="10">
    <source>
        <dbReference type="EMBL" id="BBC37533.1"/>
    </source>
</evidence>
<dbReference type="InterPro" id="IPR021744">
    <property type="entry name" value="CbiG_N"/>
</dbReference>
<dbReference type="Proteomes" id="UP001321542">
    <property type="component" value="Chromosome"/>
</dbReference>
<dbReference type="Gene3D" id="3.30.420.180">
    <property type="entry name" value="CobE/GbiG C-terminal domain"/>
    <property type="match status" value="1"/>
</dbReference>
<keyword evidence="11" id="KW-1185">Reference proteome</keyword>
<dbReference type="SUPFAM" id="SSF53790">
    <property type="entry name" value="Tetrapyrrole methylase"/>
    <property type="match status" value="1"/>
</dbReference>
<dbReference type="InterPro" id="IPR051810">
    <property type="entry name" value="Precorrin_MeTrfase"/>
</dbReference>
<evidence type="ECO:0000256" key="2">
    <source>
        <dbReference type="ARBA" id="ARBA00022573"/>
    </source>
</evidence>
<dbReference type="InterPro" id="IPR000878">
    <property type="entry name" value="4pyrrol_Mease"/>
</dbReference>
<keyword evidence="3" id="KW-0489">Methyltransferase</keyword>
<dbReference type="Gene3D" id="3.40.50.11220">
    <property type="match status" value="1"/>
</dbReference>
<dbReference type="Pfam" id="PF01890">
    <property type="entry name" value="CbiG_C"/>
    <property type="match status" value="1"/>
</dbReference>
<dbReference type="InterPro" id="IPR035996">
    <property type="entry name" value="4pyrrol_Methylase_sf"/>
</dbReference>
<dbReference type="Gene3D" id="3.40.1010.10">
    <property type="entry name" value="Cobalt-precorrin-4 Transmethylase, Domain 1"/>
    <property type="match status" value="1"/>
</dbReference>